<protein>
    <submittedName>
        <fullName evidence="2">Uncharacterized protein</fullName>
    </submittedName>
</protein>
<evidence type="ECO:0000313" key="3">
    <source>
        <dbReference type="Proteomes" id="UP000095594"/>
    </source>
</evidence>
<proteinExistence type="predicted"/>
<evidence type="ECO:0000313" key="2">
    <source>
        <dbReference type="EMBL" id="CUN54214.1"/>
    </source>
</evidence>
<dbReference type="EMBL" id="CYZX01000001">
    <property type="protein sequence ID" value="CUN54214.1"/>
    <property type="molecule type" value="Genomic_DNA"/>
</dbReference>
<gene>
    <name evidence="2" type="ORF">ERS852471_00102</name>
</gene>
<dbReference type="Proteomes" id="UP000095594">
    <property type="component" value="Unassembled WGS sequence"/>
</dbReference>
<dbReference type="AlphaFoldDB" id="A0A173XR47"/>
<feature type="transmembrane region" description="Helical" evidence="1">
    <location>
        <begin position="12"/>
        <end position="30"/>
    </location>
</feature>
<keyword evidence="1" id="KW-0472">Membrane</keyword>
<accession>A0A173XR47</accession>
<sequence length="53" mass="5909">MSIENIILGIDYNLLVDLYLISVLALSIYAHKKGDRKTSLILNGIGFLSIFLL</sequence>
<keyword evidence="1" id="KW-0812">Transmembrane</keyword>
<name>A0A173XR47_9CLOT</name>
<keyword evidence="1" id="KW-1133">Transmembrane helix</keyword>
<dbReference type="RefSeq" id="WP_156334245.1">
    <property type="nucleotide sequence ID" value="NZ_CABIXQ010000001.1"/>
</dbReference>
<organism evidence="2 3">
    <name type="scientific">Clostridium disporicum</name>
    <dbReference type="NCBI Taxonomy" id="84024"/>
    <lineage>
        <taxon>Bacteria</taxon>
        <taxon>Bacillati</taxon>
        <taxon>Bacillota</taxon>
        <taxon>Clostridia</taxon>
        <taxon>Eubacteriales</taxon>
        <taxon>Clostridiaceae</taxon>
        <taxon>Clostridium</taxon>
    </lineage>
</organism>
<reference evidence="2 3" key="1">
    <citation type="submission" date="2015-09" db="EMBL/GenBank/DDBJ databases">
        <authorList>
            <consortium name="Pathogen Informatics"/>
        </authorList>
    </citation>
    <scope>NUCLEOTIDE SEQUENCE [LARGE SCALE GENOMIC DNA]</scope>
    <source>
        <strain evidence="2 3">2789STDY5834856</strain>
    </source>
</reference>
<evidence type="ECO:0000256" key="1">
    <source>
        <dbReference type="SAM" id="Phobius"/>
    </source>
</evidence>